<organism evidence="2 3">
    <name type="scientific">Carnobacterium maltaromaticum</name>
    <name type="common">Carnobacterium piscicola</name>
    <dbReference type="NCBI Taxonomy" id="2751"/>
    <lineage>
        <taxon>Bacteria</taxon>
        <taxon>Bacillati</taxon>
        <taxon>Bacillota</taxon>
        <taxon>Bacilli</taxon>
        <taxon>Lactobacillales</taxon>
        <taxon>Carnobacteriaceae</taxon>
        <taxon>Carnobacterium</taxon>
    </lineage>
</organism>
<protein>
    <submittedName>
        <fullName evidence="2">ATP-binding protein</fullName>
    </submittedName>
</protein>
<feature type="coiled-coil region" evidence="1">
    <location>
        <begin position="297"/>
        <end position="349"/>
    </location>
</feature>
<dbReference type="InterPro" id="IPR027417">
    <property type="entry name" value="P-loop_NTPase"/>
</dbReference>
<dbReference type="Gene3D" id="1.10.8.730">
    <property type="match status" value="1"/>
</dbReference>
<dbReference type="PANTHER" id="PTHR30121">
    <property type="entry name" value="UNCHARACTERIZED PROTEIN YJGR-RELATED"/>
    <property type="match status" value="1"/>
</dbReference>
<dbReference type="GO" id="GO:0005524">
    <property type="term" value="F:ATP binding"/>
    <property type="evidence" value="ECO:0007669"/>
    <property type="project" value="UniProtKB-KW"/>
</dbReference>
<dbReference type="PANTHER" id="PTHR30121:SF6">
    <property type="entry name" value="SLR6007 PROTEIN"/>
    <property type="match status" value="1"/>
</dbReference>
<dbReference type="InterPro" id="IPR051162">
    <property type="entry name" value="T4SS_component"/>
</dbReference>
<gene>
    <name evidence="2" type="ORF">RAK27_14140</name>
</gene>
<keyword evidence="1" id="KW-0175">Coiled coil</keyword>
<evidence type="ECO:0000313" key="2">
    <source>
        <dbReference type="EMBL" id="MDZ5759798.1"/>
    </source>
</evidence>
<dbReference type="SUPFAM" id="SSF52540">
    <property type="entry name" value="P-loop containing nucleoside triphosphate hydrolases"/>
    <property type="match status" value="1"/>
</dbReference>
<proteinExistence type="predicted"/>
<reference evidence="2" key="1">
    <citation type="submission" date="2023-08" db="EMBL/GenBank/DDBJ databases">
        <title>Genomic characterization of piscicolin 126 produced by Carnobacterium maltaromaticum CM22 strain isolated from salmon (Salmo salar).</title>
        <authorList>
            <person name="Gonzalez-Gragera E."/>
            <person name="Garcia-Lopez J.D."/>
            <person name="Teso-Perez C."/>
            <person name="Gimenez-Hernandez I."/>
            <person name="Peralta-Sanchez J.M."/>
            <person name="Valdivia E."/>
            <person name="Montalban-Lopez M."/>
            <person name="Martin-Platero A.M."/>
            <person name="Banos A."/>
            <person name="Martinez-Bueno M."/>
        </authorList>
    </citation>
    <scope>NUCLEOTIDE SEQUENCE</scope>
    <source>
        <strain evidence="2">CM22</strain>
    </source>
</reference>
<dbReference type="Proteomes" id="UP001290462">
    <property type="component" value="Unassembled WGS sequence"/>
</dbReference>
<evidence type="ECO:0000313" key="3">
    <source>
        <dbReference type="Proteomes" id="UP001290462"/>
    </source>
</evidence>
<name>A0AAW9JW34_CARML</name>
<accession>A0AAW9JW34</accession>
<keyword evidence="2" id="KW-0067">ATP-binding</keyword>
<dbReference type="Pfam" id="PF12846">
    <property type="entry name" value="AAA_10"/>
    <property type="match status" value="1"/>
</dbReference>
<comment type="caution">
    <text evidence="2">The sequence shown here is derived from an EMBL/GenBank/DDBJ whole genome shotgun (WGS) entry which is preliminary data.</text>
</comment>
<dbReference type="RefSeq" id="WP_322809541.1">
    <property type="nucleotide sequence ID" value="NZ_JAVBVO010000004.1"/>
</dbReference>
<dbReference type="EMBL" id="JAVBVO010000004">
    <property type="protein sequence ID" value="MDZ5759798.1"/>
    <property type="molecule type" value="Genomic_DNA"/>
</dbReference>
<dbReference type="InterPro" id="IPR016628">
    <property type="entry name" value="ATPase_SAG2001_prd"/>
</dbReference>
<keyword evidence="2" id="KW-0547">Nucleotide-binding</keyword>
<dbReference type="PIRSF" id="PIRSF015040">
    <property type="entry name" value="ATPase_SAG2001_prd"/>
    <property type="match status" value="1"/>
</dbReference>
<sequence length="823" mass="93955">MMFPIEYIEDNLVFNKKKECYAYYEFEAYNYNFLSLDKKKSIFRDLKRLVAQNHEGNIHFLYITSEESVRATQEKSKKEIRSKNELKEYAEAHMDEITEVLVNTVGENESKVRFFCGFKLSVNKEAMSTENYIDELKKSFKEFFRGANEKLTGDYKVFDVEEVERFKQIENMLKIRIANKFSFRRLTRKDFGYIIEHNFGLEGVPYEEYDYTLDTEVKDKSIVYKAYDVLKITDAGIDEKPRYIKLSQQENEQYVSLLCLSEIIGESQFPDNEILYLQQEVFNFPVDVSEQIEAINNRKALSTVRNKKKDLEDLENNAHSSGSQGTNQLNEALEQAEELEAILDDTKESMYKLSFVIRVSASTKEELERRVVNVRDFYSDYGLILQRPFGDQLGLLHEFIPSSTRYLNDYVQYATSDFIASLGFGASRFIGEEIGMPIGFDVQTGQIVRILPWAAAQNREGLATNALAKAFLGSLGGGKSFSFNLITFLSVLFGAEAFILDPKAERGIWKERIPWLSPYINVINFTSEDENKGILDPLLVIEDKKSAKKLALDVLTFLTGVNIRDSELYPVLEEHVSLASDIGGGLLTVIDELIKTNTPVTIKLAKHISSFSNSSFAQLIFSDGKNYQSIDLDNPLNLFQIEELTLPDAETNINDYTPSELLSVAMMLIFSNLGLSFIRKDNSIFKIVGFEEAWAQMQFTQGKIVVGKTIREGRAKNSASDIITQNTDDLTDEKIKNNIGMKFAFRSTDSIEIEKTLNFFGLDFNEDNSEVISSLDNGQCLFQDVSGRVSVVQFDSMSDELDHAFDTRPKMEEVHEEGENETN</sequence>
<dbReference type="AlphaFoldDB" id="A0AAW9JW34"/>
<evidence type="ECO:0000256" key="1">
    <source>
        <dbReference type="SAM" id="Coils"/>
    </source>
</evidence>
<dbReference type="Gene3D" id="3.40.50.300">
    <property type="entry name" value="P-loop containing nucleotide triphosphate hydrolases"/>
    <property type="match status" value="1"/>
</dbReference>